<evidence type="ECO:0000259" key="10">
    <source>
        <dbReference type="PROSITE" id="PS51371"/>
    </source>
</evidence>
<keyword evidence="5 7" id="KW-0129">CBS domain</keyword>
<dbReference type="Gene3D" id="3.30.465.10">
    <property type="match status" value="1"/>
</dbReference>
<dbReference type="Pfam" id="PF01595">
    <property type="entry name" value="CNNM"/>
    <property type="match status" value="1"/>
</dbReference>
<dbReference type="InterPro" id="IPR046342">
    <property type="entry name" value="CBS_dom_sf"/>
</dbReference>
<evidence type="ECO:0000256" key="4">
    <source>
        <dbReference type="ARBA" id="ARBA00022989"/>
    </source>
</evidence>
<dbReference type="Proteomes" id="UP000886268">
    <property type="component" value="Unassembled WGS sequence"/>
</dbReference>
<dbReference type="InterPro" id="IPR016169">
    <property type="entry name" value="FAD-bd_PCMH_sub2"/>
</dbReference>
<dbReference type="SUPFAM" id="SSF56176">
    <property type="entry name" value="FAD-binding/transporter-associated domain-like"/>
    <property type="match status" value="1"/>
</dbReference>
<dbReference type="CDD" id="cd04590">
    <property type="entry name" value="CBS_pair_CorC_HlyC_assoc"/>
    <property type="match status" value="1"/>
</dbReference>
<feature type="domain" description="CBS" evidence="10">
    <location>
        <begin position="262"/>
        <end position="321"/>
    </location>
</feature>
<feature type="transmembrane region" description="Helical" evidence="9">
    <location>
        <begin position="125"/>
        <end position="145"/>
    </location>
</feature>
<keyword evidence="4 8" id="KW-1133">Transmembrane helix</keyword>
<name>A0A7V1I4T2_DESA2</name>
<feature type="transmembrane region" description="Helical" evidence="9">
    <location>
        <begin position="83"/>
        <end position="104"/>
    </location>
</feature>
<evidence type="ECO:0000256" key="8">
    <source>
        <dbReference type="PROSITE-ProRule" id="PRU01193"/>
    </source>
</evidence>
<dbReference type="InterPro" id="IPR044751">
    <property type="entry name" value="Ion_transp-like_CBS"/>
</dbReference>
<keyword evidence="14" id="KW-1185">Reference proteome</keyword>
<dbReference type="RefSeq" id="WP_066064670.1">
    <property type="nucleotide sequence ID" value="NZ_CP013015.1"/>
</dbReference>
<evidence type="ECO:0000256" key="5">
    <source>
        <dbReference type="ARBA" id="ARBA00023122"/>
    </source>
</evidence>
<sequence length="406" mass="46220">MNPIISLIIFFTLLLLEGFFSGSEIALVSADLRYLRAKGAKKALKFLEKPSSLFGITLLGTNLSVIINTALTTSFLIQSLGNWGEILSIVSLPPIFLIFGEIVPKTICRQYANLIAPKSAYGLKIASFLLAPLVLVLSALTNFFLKLAGAKENQKIAFFTKEELKFLIQKNELEIKLTRKERNFLSRLFTFTEIDVKRVMIPLMEVISISDKATLEEAIGVFNKYLHTRLPVYKERVDHIVGIIHYLDLINLPDLKVSIKPYIKPAFFVPETKPVHQLLKEMQQKKQPLAVVVDEYGGAVGIVTIKDLVEEITGEILGEDERIPEFFQKLEENRYLIKARMEIDDINEMLPFDLPKGDYETLNGFILYHLGRIPKTGEKFRYNNLTFIIRKVHPRGVEEVEVSMEK</sequence>
<evidence type="ECO:0000256" key="2">
    <source>
        <dbReference type="ARBA" id="ARBA00022692"/>
    </source>
</evidence>
<keyword evidence="6 8" id="KW-0472">Membrane</keyword>
<dbReference type="Gene3D" id="3.10.580.10">
    <property type="entry name" value="CBS-domain"/>
    <property type="match status" value="1"/>
</dbReference>
<evidence type="ECO:0000256" key="7">
    <source>
        <dbReference type="PROSITE-ProRule" id="PRU00703"/>
    </source>
</evidence>
<dbReference type="PANTHER" id="PTHR22777">
    <property type="entry name" value="HEMOLYSIN-RELATED"/>
    <property type="match status" value="1"/>
</dbReference>
<evidence type="ECO:0000313" key="14">
    <source>
        <dbReference type="Proteomes" id="UP000070560"/>
    </source>
</evidence>
<dbReference type="SMART" id="SM01091">
    <property type="entry name" value="CorC_HlyC"/>
    <property type="match status" value="1"/>
</dbReference>
<dbReference type="PROSITE" id="PS51846">
    <property type="entry name" value="CNNM"/>
    <property type="match status" value="1"/>
</dbReference>
<feature type="domain" description="CNNM transmembrane" evidence="11">
    <location>
        <begin position="1"/>
        <end position="181"/>
    </location>
</feature>
<dbReference type="InterPro" id="IPR000644">
    <property type="entry name" value="CBS_dom"/>
</dbReference>
<feature type="transmembrane region" description="Helical" evidence="9">
    <location>
        <begin position="6"/>
        <end position="32"/>
    </location>
</feature>
<dbReference type="KEGG" id="daw:HS1_001943"/>
<evidence type="ECO:0000259" key="11">
    <source>
        <dbReference type="PROSITE" id="PS51846"/>
    </source>
</evidence>
<proteinExistence type="predicted"/>
<dbReference type="GO" id="GO:0005886">
    <property type="term" value="C:plasma membrane"/>
    <property type="evidence" value="ECO:0007669"/>
    <property type="project" value="TreeGrafter"/>
</dbReference>
<organism evidence="13">
    <name type="scientific">Desulfofervidus auxilii</name>
    <dbReference type="NCBI Taxonomy" id="1621989"/>
    <lineage>
        <taxon>Bacteria</taxon>
        <taxon>Pseudomonadati</taxon>
        <taxon>Thermodesulfobacteriota</taxon>
        <taxon>Candidatus Desulfofervidia</taxon>
        <taxon>Candidatus Desulfofervidales</taxon>
        <taxon>Candidatus Desulfofervidaceae</taxon>
        <taxon>Candidatus Desulfofervidus</taxon>
    </lineage>
</organism>
<dbReference type="InterPro" id="IPR002550">
    <property type="entry name" value="CNNM"/>
</dbReference>
<dbReference type="GO" id="GO:0003677">
    <property type="term" value="F:DNA binding"/>
    <property type="evidence" value="ECO:0007669"/>
    <property type="project" value="UniProtKB-KW"/>
</dbReference>
<dbReference type="GO" id="GO:0050660">
    <property type="term" value="F:flavin adenine dinucleotide binding"/>
    <property type="evidence" value="ECO:0007669"/>
    <property type="project" value="InterPro"/>
</dbReference>
<dbReference type="Proteomes" id="UP000070560">
    <property type="component" value="Chromosome"/>
</dbReference>
<dbReference type="InterPro" id="IPR036318">
    <property type="entry name" value="FAD-bd_PCMH-like_sf"/>
</dbReference>
<dbReference type="EMBL" id="DRKW01000257">
    <property type="protein sequence ID" value="HEB74439.1"/>
    <property type="molecule type" value="Genomic_DNA"/>
</dbReference>
<accession>A0A7V1I4T2</accession>
<dbReference type="FunFam" id="3.10.580.10:FF:000002">
    <property type="entry name" value="Magnesium/cobalt efflux protein CorC"/>
    <property type="match status" value="1"/>
</dbReference>
<dbReference type="InterPro" id="IPR005170">
    <property type="entry name" value="Transptr-assoc_dom"/>
</dbReference>
<dbReference type="OrthoDB" id="9798188at2"/>
<reference evidence="13" key="2">
    <citation type="journal article" date="2020" name="mSystems">
        <title>Genome- and Community-Level Interaction Insights into Carbon Utilization and Element Cycling Functions of Hydrothermarchaeota in Hydrothermal Sediment.</title>
        <authorList>
            <person name="Zhou Z."/>
            <person name="Liu Y."/>
            <person name="Xu W."/>
            <person name="Pan J."/>
            <person name="Luo Z.H."/>
            <person name="Li M."/>
        </authorList>
    </citation>
    <scope>NUCLEOTIDE SEQUENCE [LARGE SCALE GENOMIC DNA]</scope>
    <source>
        <strain evidence="13">HyVt-45</strain>
    </source>
</reference>
<dbReference type="Pfam" id="PF03471">
    <property type="entry name" value="CorC_HlyC"/>
    <property type="match status" value="1"/>
</dbReference>
<evidence type="ECO:0000256" key="3">
    <source>
        <dbReference type="ARBA" id="ARBA00022737"/>
    </source>
</evidence>
<dbReference type="SMART" id="SM00116">
    <property type="entry name" value="CBS"/>
    <property type="match status" value="2"/>
</dbReference>
<evidence type="ECO:0000313" key="12">
    <source>
        <dbReference type="EMBL" id="AMM41735.1"/>
    </source>
</evidence>
<gene>
    <name evidence="13" type="ORF">ENJ03_04385</name>
    <name evidence="12" type="ORF">HS1_001943</name>
</gene>
<dbReference type="SUPFAM" id="SSF54631">
    <property type="entry name" value="CBS-domain pair"/>
    <property type="match status" value="1"/>
</dbReference>
<keyword evidence="3" id="KW-0677">Repeat</keyword>
<dbReference type="EMBL" id="CP013015">
    <property type="protein sequence ID" value="AMM41735.1"/>
    <property type="molecule type" value="Genomic_DNA"/>
</dbReference>
<keyword evidence="2 8" id="KW-0812">Transmembrane</keyword>
<dbReference type="PROSITE" id="PS51371">
    <property type="entry name" value="CBS"/>
    <property type="match status" value="2"/>
</dbReference>
<feature type="domain" description="CBS" evidence="10">
    <location>
        <begin position="200"/>
        <end position="259"/>
    </location>
</feature>
<comment type="subcellular location">
    <subcellularLocation>
        <location evidence="1">Membrane</location>
        <topology evidence="1">Multi-pass membrane protein</topology>
    </subcellularLocation>
</comment>
<dbReference type="Pfam" id="PF00571">
    <property type="entry name" value="CBS"/>
    <property type="match status" value="2"/>
</dbReference>
<dbReference type="PANTHER" id="PTHR22777:SF17">
    <property type="entry name" value="UPF0053 PROTEIN SLL0260"/>
    <property type="match status" value="1"/>
</dbReference>
<protein>
    <submittedName>
        <fullName evidence="12">DNA-binding protein</fullName>
    </submittedName>
    <submittedName>
        <fullName evidence="13">HlyC/CorC family transporter</fullName>
    </submittedName>
</protein>
<evidence type="ECO:0000256" key="1">
    <source>
        <dbReference type="ARBA" id="ARBA00004141"/>
    </source>
</evidence>
<reference evidence="12 14" key="1">
    <citation type="submission" date="2015-10" db="EMBL/GenBank/DDBJ databases">
        <title>Candidatus Desulfofervidus auxilii, a hydrogenotrophic sulfate-reducing bacterium involved in the thermophilic anaerobic oxidation of methane.</title>
        <authorList>
            <person name="Krukenberg V."/>
            <person name="Richter M."/>
            <person name="Wegener G."/>
        </authorList>
    </citation>
    <scope>NUCLEOTIDE SEQUENCE [LARGE SCALE GENOMIC DNA]</scope>
    <source>
        <strain evidence="12 14">HS1</strain>
    </source>
</reference>
<feature type="transmembrane region" description="Helical" evidence="9">
    <location>
        <begin position="53"/>
        <end position="77"/>
    </location>
</feature>
<dbReference type="AlphaFoldDB" id="A0A7V1I4T2"/>
<evidence type="ECO:0000313" key="13">
    <source>
        <dbReference type="EMBL" id="HEB74439.1"/>
    </source>
</evidence>
<evidence type="ECO:0000256" key="9">
    <source>
        <dbReference type="SAM" id="Phobius"/>
    </source>
</evidence>
<keyword evidence="12" id="KW-0238">DNA-binding</keyword>
<evidence type="ECO:0000256" key="6">
    <source>
        <dbReference type="ARBA" id="ARBA00023136"/>
    </source>
</evidence>